<dbReference type="Gene3D" id="3.40.50.620">
    <property type="entry name" value="HUPs"/>
    <property type="match status" value="1"/>
</dbReference>
<sequence length="527" mass="60637">MDLQFDLSCSDGFSWYESSNFSVKGYAFYRGKLYQHEFLVELFNKIESIEDVKSIAMELNGFFSVVIRAQDSVYLISDKLRSFPLFYTLSKDKIIIKDKVKISPKHIVEKGVELDSFRLSGFTIGSKTLLKNIEQVEPCQIIEIKNAKVSKHKYFSHSRSTPIERDEGDEFENLLNISNNVARRLAKSLAGKLAVIPLSGGYDSRYILCMLLEMGVRNILCYTYGNDNSFEVKTARSVCNKLGVQLVVIKYSPEKWVNLLDDHEFTNYIDFSFNYSSLPHIQDFIALRELKSLGVLSENSVFIPGFCGDLLGGSYIPKEVIDNKVEYLSLNDEEEYILNKQFSNVSGGGFDLVGIKSEISKVIKRGNGTLNSLISNNELFLTEHKCSKFVVNSLRVYEYFGYEWRMPLWDDELISYWYRVDNKKRIRSELYNSFLLDMYFAKYGVDIKKKVGLPSNQYVLKLRRVIPNKLLAFLRVKYLYIYKKLGKGDVNDFNSFESALLDGSLIYKVNNVNGALAFWVLKKVTCK</sequence>
<evidence type="ECO:0000256" key="3">
    <source>
        <dbReference type="ARBA" id="ARBA00048741"/>
    </source>
</evidence>
<dbReference type="RefSeq" id="WP_045962996.1">
    <property type="nucleotide sequence ID" value="NZ_JXXW01000017.1"/>
</dbReference>
<dbReference type="SUPFAM" id="SSF52402">
    <property type="entry name" value="Adenine nucleotide alpha hydrolases-like"/>
    <property type="match status" value="1"/>
</dbReference>
<comment type="caution">
    <text evidence="4">The sequence shown here is derived from an EMBL/GenBank/DDBJ whole genome shotgun (WGS) entry which is preliminary data.</text>
</comment>
<dbReference type="InterPro" id="IPR051786">
    <property type="entry name" value="ASN_synthetase/amidase"/>
</dbReference>
<dbReference type="PANTHER" id="PTHR43284:SF1">
    <property type="entry name" value="ASPARAGINE SYNTHETASE"/>
    <property type="match status" value="1"/>
</dbReference>
<accession>A0AAQ2EWN6</accession>
<dbReference type="EMBL" id="PNEL01000012">
    <property type="protein sequence ID" value="TMN80113.1"/>
    <property type="molecule type" value="Genomic_DNA"/>
</dbReference>
<organism evidence="4 5">
    <name type="scientific">Pseudoalteromonas piscicida</name>
    <dbReference type="NCBI Taxonomy" id="43662"/>
    <lineage>
        <taxon>Bacteria</taxon>
        <taxon>Pseudomonadati</taxon>
        <taxon>Pseudomonadota</taxon>
        <taxon>Gammaproteobacteria</taxon>
        <taxon>Alteromonadales</taxon>
        <taxon>Pseudoalteromonadaceae</taxon>
        <taxon>Pseudoalteromonas</taxon>
    </lineage>
</organism>
<dbReference type="PANTHER" id="PTHR43284">
    <property type="entry name" value="ASPARAGINE SYNTHETASE (GLUTAMINE-HYDROLYZING)"/>
    <property type="match status" value="1"/>
</dbReference>
<dbReference type="Proteomes" id="UP000305423">
    <property type="component" value="Unassembled WGS sequence"/>
</dbReference>
<reference evidence="5" key="2">
    <citation type="submission" date="2019-06" db="EMBL/GenBank/DDBJ databases">
        <title>Co-occurence of chitin degradation, pigmentation and bioactivity in marine Pseudoalteromonas.</title>
        <authorList>
            <person name="Sonnenschein E.C."/>
            <person name="Bech P.K."/>
        </authorList>
    </citation>
    <scope>NUCLEOTIDE SEQUENCE [LARGE SCALE GENOMIC DNA]</scope>
    <source>
        <strain evidence="5">S1607</strain>
    </source>
</reference>
<dbReference type="EC" id="6.3.5.4" evidence="2"/>
<name>A0AAQ2EWN6_PSEO7</name>
<protein>
    <recommendedName>
        <fullName evidence="2">asparagine synthase (glutamine-hydrolyzing)</fullName>
        <ecNumber evidence="2">6.3.5.4</ecNumber>
    </recommendedName>
</protein>
<dbReference type="InterPro" id="IPR014729">
    <property type="entry name" value="Rossmann-like_a/b/a_fold"/>
</dbReference>
<proteinExistence type="predicted"/>
<gene>
    <name evidence="4" type="ORF">CWB74_04325</name>
</gene>
<evidence type="ECO:0000256" key="1">
    <source>
        <dbReference type="ARBA" id="ARBA00005187"/>
    </source>
</evidence>
<evidence type="ECO:0000256" key="2">
    <source>
        <dbReference type="ARBA" id="ARBA00012737"/>
    </source>
</evidence>
<reference evidence="4 5" key="1">
    <citation type="submission" date="2017-12" db="EMBL/GenBank/DDBJ databases">
        <authorList>
            <person name="Paulsen S."/>
            <person name="Gram L.K."/>
        </authorList>
    </citation>
    <scope>NUCLEOTIDE SEQUENCE [LARGE SCALE GENOMIC DNA]</scope>
    <source>
        <strain evidence="4 5">S1607</strain>
    </source>
</reference>
<evidence type="ECO:0000313" key="5">
    <source>
        <dbReference type="Proteomes" id="UP000305423"/>
    </source>
</evidence>
<dbReference type="GO" id="GO:0004066">
    <property type="term" value="F:asparagine synthase (glutamine-hydrolyzing) activity"/>
    <property type="evidence" value="ECO:0007669"/>
    <property type="project" value="UniProtKB-EC"/>
</dbReference>
<evidence type="ECO:0000313" key="4">
    <source>
        <dbReference type="EMBL" id="TMN80113.1"/>
    </source>
</evidence>
<comment type="catalytic activity">
    <reaction evidence="3">
        <text>L-aspartate + L-glutamine + ATP + H2O = L-asparagine + L-glutamate + AMP + diphosphate + H(+)</text>
        <dbReference type="Rhea" id="RHEA:12228"/>
        <dbReference type="ChEBI" id="CHEBI:15377"/>
        <dbReference type="ChEBI" id="CHEBI:15378"/>
        <dbReference type="ChEBI" id="CHEBI:29985"/>
        <dbReference type="ChEBI" id="CHEBI:29991"/>
        <dbReference type="ChEBI" id="CHEBI:30616"/>
        <dbReference type="ChEBI" id="CHEBI:33019"/>
        <dbReference type="ChEBI" id="CHEBI:58048"/>
        <dbReference type="ChEBI" id="CHEBI:58359"/>
        <dbReference type="ChEBI" id="CHEBI:456215"/>
        <dbReference type="EC" id="6.3.5.4"/>
    </reaction>
</comment>
<dbReference type="Gene3D" id="3.60.20.10">
    <property type="entry name" value="Glutamine Phosphoribosylpyrophosphate, subunit 1, domain 1"/>
    <property type="match status" value="1"/>
</dbReference>
<dbReference type="InterPro" id="IPR029055">
    <property type="entry name" value="Ntn_hydrolases_N"/>
</dbReference>
<comment type="pathway">
    <text evidence="1">Amino-acid biosynthesis; L-asparagine biosynthesis; L-asparagine from L-aspartate (L-Gln route): step 1/1.</text>
</comment>
<dbReference type="AlphaFoldDB" id="A0AAQ2EWN6"/>
<dbReference type="SUPFAM" id="SSF56235">
    <property type="entry name" value="N-terminal nucleophile aminohydrolases (Ntn hydrolases)"/>
    <property type="match status" value="1"/>
</dbReference>